<dbReference type="AlphaFoldDB" id="A0A914Y7E8"/>
<dbReference type="Proteomes" id="UP000887577">
    <property type="component" value="Unplaced"/>
</dbReference>
<accession>A0A914Y7E8</accession>
<evidence type="ECO:0000313" key="2">
    <source>
        <dbReference type="WBParaSite" id="PSU_v2.g15383.t1"/>
    </source>
</evidence>
<organism evidence="1 2">
    <name type="scientific">Panagrolaimus superbus</name>
    <dbReference type="NCBI Taxonomy" id="310955"/>
    <lineage>
        <taxon>Eukaryota</taxon>
        <taxon>Metazoa</taxon>
        <taxon>Ecdysozoa</taxon>
        <taxon>Nematoda</taxon>
        <taxon>Chromadorea</taxon>
        <taxon>Rhabditida</taxon>
        <taxon>Tylenchina</taxon>
        <taxon>Panagrolaimomorpha</taxon>
        <taxon>Panagrolaimoidea</taxon>
        <taxon>Panagrolaimidae</taxon>
        <taxon>Panagrolaimus</taxon>
    </lineage>
</organism>
<name>A0A914Y7E8_9BILA</name>
<evidence type="ECO:0000313" key="1">
    <source>
        <dbReference type="Proteomes" id="UP000887577"/>
    </source>
</evidence>
<sequence length="216" mass="24081">MTVRCSDDAVTFLFKEEVVFQGDGDLDPIGLEWDGNSLFACFVDENTPDELIVGLKLTDTLEIMTTYACKGPYQQIDEHSQNPATSVAVAAVAPKTSRKATNISNTVFERQKLTSVKNEIAELQSNLPVPEFSMLRVDALVHDLSVRNVSESGVNAVLELMNSGTWNAENYSPLTVNKINGRYLVFEGNESLKAMKEFQRLNGNDPKYKFKQKLLH</sequence>
<proteinExistence type="predicted"/>
<protein>
    <submittedName>
        <fullName evidence="2">Uncharacterized protein</fullName>
    </submittedName>
</protein>
<dbReference type="WBParaSite" id="PSU_v2.g15383.t1">
    <property type="protein sequence ID" value="PSU_v2.g15383.t1"/>
    <property type="gene ID" value="PSU_v2.g15383"/>
</dbReference>
<keyword evidence="1" id="KW-1185">Reference proteome</keyword>
<reference evidence="2" key="1">
    <citation type="submission" date="2022-11" db="UniProtKB">
        <authorList>
            <consortium name="WormBaseParasite"/>
        </authorList>
    </citation>
    <scope>IDENTIFICATION</scope>
</reference>